<dbReference type="Pfam" id="PF01261">
    <property type="entry name" value="AP_endonuc_2"/>
    <property type="match status" value="1"/>
</dbReference>
<dbReference type="PANTHER" id="PTHR12110">
    <property type="entry name" value="HYDROXYPYRUVATE ISOMERASE"/>
    <property type="match status" value="1"/>
</dbReference>
<dbReference type="SUPFAM" id="SSF51658">
    <property type="entry name" value="Xylose isomerase-like"/>
    <property type="match status" value="1"/>
</dbReference>
<dbReference type="Proteomes" id="UP000001798">
    <property type="component" value="Chromosome 9"/>
</dbReference>
<dbReference type="RefSeq" id="XP_001553274.2">
    <property type="nucleotide sequence ID" value="XM_001553224.2"/>
</dbReference>
<reference evidence="2 3" key="2">
    <citation type="journal article" date="2012" name="Eukaryot. Cell">
        <title>Genome update of Botrytis cinerea strains B05.10 and T4.</title>
        <authorList>
            <person name="Staats M."/>
            <person name="van Kan J.A."/>
        </authorList>
    </citation>
    <scope>NUCLEOTIDE SEQUENCE [LARGE SCALE GENOMIC DNA]</scope>
    <source>
        <strain evidence="2 3">B05.10</strain>
    </source>
</reference>
<dbReference type="InterPro" id="IPR013022">
    <property type="entry name" value="Xyl_isomerase-like_TIM-brl"/>
</dbReference>
<dbReference type="KEGG" id="bfu:BCIN_09g06540"/>
<name>A0A384JTQ6_BOTFB</name>
<evidence type="ECO:0000313" key="2">
    <source>
        <dbReference type="EMBL" id="ATZ53892.1"/>
    </source>
</evidence>
<dbReference type="AlphaFoldDB" id="A0A384JTQ6"/>
<dbReference type="VEuPathDB" id="FungiDB:Bcin09g06540"/>
<evidence type="ECO:0000313" key="3">
    <source>
        <dbReference type="Proteomes" id="UP000001798"/>
    </source>
</evidence>
<dbReference type="Gene3D" id="3.20.20.150">
    <property type="entry name" value="Divalent-metal-dependent TIM barrel enzymes"/>
    <property type="match status" value="1"/>
</dbReference>
<sequence>MNGLKPAISSMSLGRAWMHSMPNKLSAASNHHILGLEIFYEDLEHLARTESNTETPSPEALLHAASTIKALCDARNITIISLQPFSFYEGLKDRQAHDEKIEKMKFWLQIVKILGTDLIQIPANFLPEDKLTDDMEIIISDLREVADMGAKEQPTVRFSYENLCWSTFFDTWESGWEIVTRVDRENFGFVLDTFNIAGRVYGDPASSDGKTENAERALNESLERLAKTIDVKKLFYIQVVDAEKMQEPLVKGHEFWDDDQPARMSWSRNARLFAGESERGAYLPVEKVTRIIVECLGYQGWVSMELFNRSMAEEGENVPDEHAKRAEASWEIIKSWIKWPKIGE</sequence>
<dbReference type="PANTHER" id="PTHR12110:SF57">
    <property type="entry name" value="DIOXYGENASE, PUTATIVE-RELATED"/>
    <property type="match status" value="1"/>
</dbReference>
<reference evidence="2 3" key="1">
    <citation type="journal article" date="2011" name="PLoS Genet.">
        <title>Genomic analysis of the necrotrophic fungal pathogens Sclerotinia sclerotiorum and Botrytis cinerea.</title>
        <authorList>
            <person name="Amselem J."/>
            <person name="Cuomo C.A."/>
            <person name="van Kan J.A."/>
            <person name="Viaud M."/>
            <person name="Benito E.P."/>
            <person name="Couloux A."/>
            <person name="Coutinho P.M."/>
            <person name="de Vries R.P."/>
            <person name="Dyer P.S."/>
            <person name="Fillinger S."/>
            <person name="Fournier E."/>
            <person name="Gout L."/>
            <person name="Hahn M."/>
            <person name="Kohn L."/>
            <person name="Lapalu N."/>
            <person name="Plummer K.M."/>
            <person name="Pradier J.M."/>
            <person name="Quevillon E."/>
            <person name="Sharon A."/>
            <person name="Simon A."/>
            <person name="ten Have A."/>
            <person name="Tudzynski B."/>
            <person name="Tudzynski P."/>
            <person name="Wincker P."/>
            <person name="Andrew M."/>
            <person name="Anthouard V."/>
            <person name="Beever R.E."/>
            <person name="Beffa R."/>
            <person name="Benoit I."/>
            <person name="Bouzid O."/>
            <person name="Brault B."/>
            <person name="Chen Z."/>
            <person name="Choquer M."/>
            <person name="Collemare J."/>
            <person name="Cotton P."/>
            <person name="Danchin E.G."/>
            <person name="Da Silva C."/>
            <person name="Gautier A."/>
            <person name="Giraud C."/>
            <person name="Giraud T."/>
            <person name="Gonzalez C."/>
            <person name="Grossetete S."/>
            <person name="Guldener U."/>
            <person name="Henrissat B."/>
            <person name="Howlett B.J."/>
            <person name="Kodira C."/>
            <person name="Kretschmer M."/>
            <person name="Lappartient A."/>
            <person name="Leroch M."/>
            <person name="Levis C."/>
            <person name="Mauceli E."/>
            <person name="Neuveglise C."/>
            <person name="Oeser B."/>
            <person name="Pearson M."/>
            <person name="Poulain J."/>
            <person name="Poussereau N."/>
            <person name="Quesneville H."/>
            <person name="Rascle C."/>
            <person name="Schumacher J."/>
            <person name="Segurens B."/>
            <person name="Sexton A."/>
            <person name="Silva E."/>
            <person name="Sirven C."/>
            <person name="Soanes D.M."/>
            <person name="Talbot N.J."/>
            <person name="Templeton M."/>
            <person name="Yandava C."/>
            <person name="Yarden O."/>
            <person name="Zeng Q."/>
            <person name="Rollins J.A."/>
            <person name="Lebrun M.H."/>
            <person name="Dickman M."/>
        </authorList>
    </citation>
    <scope>NUCLEOTIDE SEQUENCE [LARGE SCALE GENOMIC DNA]</scope>
    <source>
        <strain evidence="2 3">B05.10</strain>
    </source>
</reference>
<feature type="domain" description="Xylose isomerase-like TIM barrel" evidence="1">
    <location>
        <begin position="63"/>
        <end position="319"/>
    </location>
</feature>
<protein>
    <recommendedName>
        <fullName evidence="1">Xylose isomerase-like TIM barrel domain-containing protein</fullName>
    </recommendedName>
</protein>
<reference evidence="2 3" key="3">
    <citation type="journal article" date="2017" name="Mol. Plant Pathol.">
        <title>A gapless genome sequence of the fungus Botrytis cinerea.</title>
        <authorList>
            <person name="Van Kan J.A."/>
            <person name="Stassen J.H."/>
            <person name="Mosbach A."/>
            <person name="Van Der Lee T.A."/>
            <person name="Faino L."/>
            <person name="Farmer A.D."/>
            <person name="Papasotiriou D.G."/>
            <person name="Zhou S."/>
            <person name="Seidl M.F."/>
            <person name="Cottam E."/>
            <person name="Edel D."/>
            <person name="Hahn M."/>
            <person name="Schwartz D.C."/>
            <person name="Dietrich R.A."/>
            <person name="Widdison S."/>
            <person name="Scalliet G."/>
        </authorList>
    </citation>
    <scope>NUCLEOTIDE SEQUENCE [LARGE SCALE GENOMIC DNA]</scope>
    <source>
        <strain evidence="2 3">B05.10</strain>
    </source>
</reference>
<dbReference type="InterPro" id="IPR036237">
    <property type="entry name" value="Xyl_isomerase-like_sf"/>
</dbReference>
<dbReference type="GeneID" id="5433805"/>
<evidence type="ECO:0000259" key="1">
    <source>
        <dbReference type="Pfam" id="PF01261"/>
    </source>
</evidence>
<dbReference type="InterPro" id="IPR050312">
    <property type="entry name" value="IolE/XylAMocC-like"/>
</dbReference>
<proteinExistence type="predicted"/>
<organism evidence="2 3">
    <name type="scientific">Botryotinia fuckeliana (strain B05.10)</name>
    <name type="common">Noble rot fungus</name>
    <name type="synonym">Botrytis cinerea</name>
    <dbReference type="NCBI Taxonomy" id="332648"/>
    <lineage>
        <taxon>Eukaryota</taxon>
        <taxon>Fungi</taxon>
        <taxon>Dikarya</taxon>
        <taxon>Ascomycota</taxon>
        <taxon>Pezizomycotina</taxon>
        <taxon>Leotiomycetes</taxon>
        <taxon>Helotiales</taxon>
        <taxon>Sclerotiniaceae</taxon>
        <taxon>Botrytis</taxon>
    </lineage>
</organism>
<dbReference type="OrthoDB" id="5360893at2759"/>
<accession>A0A384JTQ6</accession>
<dbReference type="EMBL" id="CP009813">
    <property type="protein sequence ID" value="ATZ53892.1"/>
    <property type="molecule type" value="Genomic_DNA"/>
</dbReference>
<keyword evidence="3" id="KW-1185">Reference proteome</keyword>
<gene>
    <name evidence="2" type="ORF">BCIN_09g06540</name>
</gene>